<feature type="domain" description="Protein kinase" evidence="8">
    <location>
        <begin position="139"/>
        <end position="431"/>
    </location>
</feature>
<dbReference type="RefSeq" id="XP_038789844.1">
    <property type="nucleotide sequence ID" value="XM_038926552.1"/>
</dbReference>
<evidence type="ECO:0000256" key="2">
    <source>
        <dbReference type="ARBA" id="ARBA00022679"/>
    </source>
</evidence>
<sequence>MCPARTSSKEPIDEVIKHLIPHAPHQMRHLKYATIFKIQQQLGRHNDFKQWSDKPRLFTLLRMLQCDNNILNRFLDAGVNDYLLPLTGNFFMGLGVEMSWTEFRAAQRYVLLHPEDMSESYLQGDPNRHHNLEDGDDVFQEAGELGEGGTATVSTVRLTTFDISDNERLYACKRLARENLREQKKHLQPFIDELHILRKISHSSTARHPHMVRLVASYTDLRHFAFVLHPVADCSLKDMLESANLLDRREDFSSLRRWFGCLASALVYLHGQSIRHKDIKPGNILMHNGTVYLCDFGISLDWNGSHPTTEGPSARTRGYCAPEVLNAKARDSRSDVWSLGRVFCDMLTVLAGSRITELLERIGGDLHGIYDDRYQDDLHRWLSDFSFESTPHDCSRRSIQRLVEEMMYKDKNSRPNAEQVLQWFCESNSSLIGPCCKVESEAASIKRSEEEKVQEEADKNAKEEEKNAKEEGKGAVKEQKKAKEDAKKREEEAEVRVAKKEEKKQEEVDKKATEDEKQQQEKDKFNNGFVAGETESLTSLPLGRTSTTIGCSTILAESSIGSQHPVQWSSGAVHYPELPPVDSRHTCNCGPRTKERLILCVLNVHLFIKAKQPTMEMNENCDLHKDMLYVYESYSGPNSEKWKIWHKTRRLVISYKPEPHSQRICSSFWLPLTDVNFVVQNMSLTLGWSDCNQWNLGRTVNNKPSWDCIYDSENTNNEIVLLFTKAGMAKVVERNLCTIFSKLDGVKEWRMIEIMGQQRLLVVDVRDRNQEPIRYRLACLATYELPSRSTFRAFIHWSNLDLDIQIKSGVMVIRFDQVSTPHYYSDINNEPWKDETKIARYTGSALVLSEYSMTFPCSFGNSTFLPEGLKQMFESLTGWTMCFFASDVEIKKTNTLPKTNYGESDVILWKRCLEVQSSVRQVAQITFRHRNRMPGKGYLWRSGSVNVGEMTIVDSQQAAINISCKSHGSQLDTTTMTAIEVGDDGYPVYQPDDASSTRLKLRFRSDSDLTEFMIRYQELQQVVKSQALLRVTTTASSRLSSSSRRRDSGTAHANRRSS</sequence>
<dbReference type="GO" id="GO:0005524">
    <property type="term" value="F:ATP binding"/>
    <property type="evidence" value="ECO:0007669"/>
    <property type="project" value="UniProtKB-UniRule"/>
</dbReference>
<proteinExistence type="predicted"/>
<organism evidence="9 10">
    <name type="scientific">Alternaria burnsii</name>
    <dbReference type="NCBI Taxonomy" id="1187904"/>
    <lineage>
        <taxon>Eukaryota</taxon>
        <taxon>Fungi</taxon>
        <taxon>Dikarya</taxon>
        <taxon>Ascomycota</taxon>
        <taxon>Pezizomycotina</taxon>
        <taxon>Dothideomycetes</taxon>
        <taxon>Pleosporomycetidae</taxon>
        <taxon>Pleosporales</taxon>
        <taxon>Pleosporineae</taxon>
        <taxon>Pleosporaceae</taxon>
        <taxon>Alternaria</taxon>
        <taxon>Alternaria sect. Alternaria</taxon>
    </lineage>
</organism>
<dbReference type="GO" id="GO:0004674">
    <property type="term" value="F:protein serine/threonine kinase activity"/>
    <property type="evidence" value="ECO:0007669"/>
    <property type="project" value="UniProtKB-KW"/>
</dbReference>
<keyword evidence="5 6" id="KW-0067">ATP-binding</keyword>
<dbReference type="OrthoDB" id="4062651at2759"/>
<protein>
    <recommendedName>
        <fullName evidence="8">Protein kinase domain-containing protein</fullName>
    </recommendedName>
</protein>
<dbReference type="PROSITE" id="PS00107">
    <property type="entry name" value="PROTEIN_KINASE_ATP"/>
    <property type="match status" value="1"/>
</dbReference>
<dbReference type="PANTHER" id="PTHR24345">
    <property type="entry name" value="SERINE/THREONINE-PROTEIN KINASE PLK"/>
    <property type="match status" value="1"/>
</dbReference>
<keyword evidence="2" id="KW-0808">Transferase</keyword>
<feature type="binding site" evidence="6">
    <location>
        <position position="173"/>
    </location>
    <ligand>
        <name>ATP</name>
        <dbReference type="ChEBI" id="CHEBI:30616"/>
    </ligand>
</feature>
<dbReference type="SUPFAM" id="SSF56112">
    <property type="entry name" value="Protein kinase-like (PK-like)"/>
    <property type="match status" value="1"/>
</dbReference>
<evidence type="ECO:0000256" key="4">
    <source>
        <dbReference type="ARBA" id="ARBA00022777"/>
    </source>
</evidence>
<feature type="region of interest" description="Disordered" evidence="7">
    <location>
        <begin position="443"/>
        <end position="528"/>
    </location>
</feature>
<dbReference type="GO" id="GO:0005634">
    <property type="term" value="C:nucleus"/>
    <property type="evidence" value="ECO:0007669"/>
    <property type="project" value="TreeGrafter"/>
</dbReference>
<dbReference type="PROSITE" id="PS00108">
    <property type="entry name" value="PROTEIN_KINASE_ST"/>
    <property type="match status" value="1"/>
</dbReference>
<dbReference type="InterPro" id="IPR011009">
    <property type="entry name" value="Kinase-like_dom_sf"/>
</dbReference>
<dbReference type="SMART" id="SM00220">
    <property type="entry name" value="S_TKc"/>
    <property type="match status" value="1"/>
</dbReference>
<accession>A0A8H7B9G8</accession>
<evidence type="ECO:0000256" key="5">
    <source>
        <dbReference type="ARBA" id="ARBA00022840"/>
    </source>
</evidence>
<dbReference type="InterPro" id="IPR008271">
    <property type="entry name" value="Ser/Thr_kinase_AS"/>
</dbReference>
<dbReference type="GeneID" id="62199730"/>
<dbReference type="InterPro" id="IPR000719">
    <property type="entry name" value="Prot_kinase_dom"/>
</dbReference>
<evidence type="ECO:0000256" key="1">
    <source>
        <dbReference type="ARBA" id="ARBA00022527"/>
    </source>
</evidence>
<keyword evidence="4" id="KW-0418">Kinase</keyword>
<dbReference type="EMBL" id="JAAABM010000002">
    <property type="protein sequence ID" value="KAF7679854.1"/>
    <property type="molecule type" value="Genomic_DNA"/>
</dbReference>
<keyword evidence="10" id="KW-1185">Reference proteome</keyword>
<reference evidence="9" key="1">
    <citation type="submission" date="2020-01" db="EMBL/GenBank/DDBJ databases">
        <authorList>
            <person name="Feng Z.H.Z."/>
        </authorList>
    </citation>
    <scope>NUCLEOTIDE SEQUENCE</scope>
    <source>
        <strain evidence="9">CBS107.38</strain>
    </source>
</reference>
<feature type="compositionally biased region" description="Basic and acidic residues" evidence="7">
    <location>
        <begin position="443"/>
        <end position="525"/>
    </location>
</feature>
<dbReference type="InterPro" id="IPR017441">
    <property type="entry name" value="Protein_kinase_ATP_BS"/>
</dbReference>
<dbReference type="PANTHER" id="PTHR24345:SF0">
    <property type="entry name" value="CELL CYCLE SERINE_THREONINE-PROTEIN KINASE CDC5_MSD2"/>
    <property type="match status" value="1"/>
</dbReference>
<dbReference type="AlphaFoldDB" id="A0A8H7B9G8"/>
<dbReference type="Proteomes" id="UP000596902">
    <property type="component" value="Unassembled WGS sequence"/>
</dbReference>
<evidence type="ECO:0000256" key="6">
    <source>
        <dbReference type="PROSITE-ProRule" id="PRU10141"/>
    </source>
</evidence>
<evidence type="ECO:0000256" key="3">
    <source>
        <dbReference type="ARBA" id="ARBA00022741"/>
    </source>
</evidence>
<keyword evidence="1" id="KW-0723">Serine/threonine-protein kinase</keyword>
<dbReference type="PROSITE" id="PS50011">
    <property type="entry name" value="PROTEIN_KINASE_DOM"/>
    <property type="match status" value="1"/>
</dbReference>
<name>A0A8H7B9G8_9PLEO</name>
<feature type="region of interest" description="Disordered" evidence="7">
    <location>
        <begin position="1034"/>
        <end position="1058"/>
    </location>
</feature>
<evidence type="ECO:0000259" key="8">
    <source>
        <dbReference type="PROSITE" id="PS50011"/>
    </source>
</evidence>
<gene>
    <name evidence="9" type="ORF">GT037_001505</name>
</gene>
<dbReference type="Pfam" id="PF00069">
    <property type="entry name" value="Pkinase"/>
    <property type="match status" value="1"/>
</dbReference>
<evidence type="ECO:0000256" key="7">
    <source>
        <dbReference type="SAM" id="MobiDB-lite"/>
    </source>
</evidence>
<comment type="caution">
    <text evidence="9">The sequence shown here is derived from an EMBL/GenBank/DDBJ whole genome shotgun (WGS) entry which is preliminary data.</text>
</comment>
<evidence type="ECO:0000313" key="9">
    <source>
        <dbReference type="EMBL" id="KAF7679854.1"/>
    </source>
</evidence>
<dbReference type="Gene3D" id="3.30.200.20">
    <property type="entry name" value="Phosphorylase Kinase, domain 1"/>
    <property type="match status" value="1"/>
</dbReference>
<evidence type="ECO:0000313" key="10">
    <source>
        <dbReference type="Proteomes" id="UP000596902"/>
    </source>
</evidence>
<reference evidence="9" key="2">
    <citation type="submission" date="2020-08" db="EMBL/GenBank/DDBJ databases">
        <title>Draft Genome Sequence of Cumin Blight Pathogen Alternaria burnsii.</title>
        <authorList>
            <person name="Feng Z."/>
        </authorList>
    </citation>
    <scope>NUCLEOTIDE SEQUENCE</scope>
    <source>
        <strain evidence="9">CBS107.38</strain>
    </source>
</reference>
<keyword evidence="3 6" id="KW-0547">Nucleotide-binding</keyword>
<dbReference type="CDD" id="cd00180">
    <property type="entry name" value="PKc"/>
    <property type="match status" value="1"/>
</dbReference>
<dbReference type="Gene3D" id="1.10.510.10">
    <property type="entry name" value="Transferase(Phosphotransferase) domain 1"/>
    <property type="match status" value="1"/>
</dbReference>